<comment type="subcellular location">
    <subcellularLocation>
        <location evidence="1">Nucleus</location>
    </subcellularLocation>
</comment>
<feature type="domain" description="hAT-like transposase RNase-H fold" evidence="8">
    <location>
        <begin position="172"/>
        <end position="273"/>
    </location>
</feature>
<keyword evidence="4" id="KW-0862">Zinc</keyword>
<dbReference type="Pfam" id="PF05699">
    <property type="entry name" value="Dimer_Tnp_hAT"/>
    <property type="match status" value="1"/>
</dbReference>
<dbReference type="AlphaFoldDB" id="A0A7J0FZ57"/>
<gene>
    <name evidence="9" type="ORF">Acr_16g0000640</name>
</gene>
<organism evidence="9 10">
    <name type="scientific">Actinidia rufa</name>
    <dbReference type="NCBI Taxonomy" id="165716"/>
    <lineage>
        <taxon>Eukaryota</taxon>
        <taxon>Viridiplantae</taxon>
        <taxon>Streptophyta</taxon>
        <taxon>Embryophyta</taxon>
        <taxon>Tracheophyta</taxon>
        <taxon>Spermatophyta</taxon>
        <taxon>Magnoliopsida</taxon>
        <taxon>eudicotyledons</taxon>
        <taxon>Gunneridae</taxon>
        <taxon>Pentapetalae</taxon>
        <taxon>asterids</taxon>
        <taxon>Ericales</taxon>
        <taxon>Actinidiaceae</taxon>
        <taxon>Actinidia</taxon>
    </lineage>
</organism>
<dbReference type="EMBL" id="BJWL01000016">
    <property type="protein sequence ID" value="GFZ03440.1"/>
    <property type="molecule type" value="Genomic_DNA"/>
</dbReference>
<dbReference type="Pfam" id="PF14372">
    <property type="entry name" value="hAT-like_RNase-H"/>
    <property type="match status" value="1"/>
</dbReference>
<evidence type="ECO:0008006" key="11">
    <source>
        <dbReference type="Google" id="ProtNLM"/>
    </source>
</evidence>
<feature type="domain" description="HAT C-terminal dimerisation" evidence="7">
    <location>
        <begin position="328"/>
        <end position="413"/>
    </location>
</feature>
<evidence type="ECO:0000256" key="1">
    <source>
        <dbReference type="ARBA" id="ARBA00004123"/>
    </source>
</evidence>
<dbReference type="GO" id="GO:0003677">
    <property type="term" value="F:DNA binding"/>
    <property type="evidence" value="ECO:0007669"/>
    <property type="project" value="UniProtKB-KW"/>
</dbReference>
<evidence type="ECO:0000259" key="8">
    <source>
        <dbReference type="Pfam" id="PF14372"/>
    </source>
</evidence>
<sequence length="437" mass="49702">MVVTAHFVDKDWKLQKRVLNFCNVPPPHSGVIIADALHKCFIDWGIENKVSTITVDNAKYNDTCLRILKDSFALKKKLPLNGKIFHVRCCAHIVNLLVQDGLGEIGDIVDGIRKGVKYLAASEARLNQFTVIPRYQESDLGFVYVPSLEDWVKVENVCQVLAIFNEVTNIISGSAYPTSNLFLTEVWRMKEILDAKSVDENDYIRAMALKMKKKFDKYWGECNLLMAIGAVLDPRCKMMVIEFCFPEIYHTEAEANKNIDMVREALYELYYEYVSVHTSVNSEGSSQLKTRETCSSSTLSNEKFIVTGRSKFESFVRKADTIQPMKSDLDIYLEESVYICNECVSSQFDALEWWKINNLKYRILSKMACDILSIPITSVASESTFSAGGRVIDPYRASLSTETVQMLFCGADWVRAFYGIKKGSEAEETSFKEIWLS</sequence>
<dbReference type="PANTHER" id="PTHR46481">
    <property type="entry name" value="ZINC FINGER BED DOMAIN-CONTAINING PROTEIN 4"/>
    <property type="match status" value="1"/>
</dbReference>
<dbReference type="InterPro" id="IPR012337">
    <property type="entry name" value="RNaseH-like_sf"/>
</dbReference>
<keyword evidence="3" id="KW-0863">Zinc-finger</keyword>
<comment type="caution">
    <text evidence="9">The sequence shown here is derived from an EMBL/GenBank/DDBJ whole genome shotgun (WGS) entry which is preliminary data.</text>
</comment>
<dbReference type="GO" id="GO:0046983">
    <property type="term" value="F:protein dimerization activity"/>
    <property type="evidence" value="ECO:0007669"/>
    <property type="project" value="InterPro"/>
</dbReference>
<dbReference type="OrthoDB" id="2610923at2759"/>
<accession>A0A7J0FZ57</accession>
<dbReference type="GO" id="GO:0005634">
    <property type="term" value="C:nucleus"/>
    <property type="evidence" value="ECO:0007669"/>
    <property type="project" value="UniProtKB-SubCell"/>
</dbReference>
<dbReference type="GO" id="GO:0008270">
    <property type="term" value="F:zinc ion binding"/>
    <property type="evidence" value="ECO:0007669"/>
    <property type="project" value="UniProtKB-KW"/>
</dbReference>
<evidence type="ECO:0000313" key="9">
    <source>
        <dbReference type="EMBL" id="GFZ03440.1"/>
    </source>
</evidence>
<keyword evidence="5" id="KW-0238">DNA-binding</keyword>
<evidence type="ECO:0000256" key="3">
    <source>
        <dbReference type="ARBA" id="ARBA00022771"/>
    </source>
</evidence>
<dbReference type="InterPro" id="IPR052035">
    <property type="entry name" value="ZnF_BED_domain_contain"/>
</dbReference>
<dbReference type="Proteomes" id="UP000585474">
    <property type="component" value="Unassembled WGS sequence"/>
</dbReference>
<keyword evidence="6" id="KW-0539">Nucleus</keyword>
<dbReference type="SUPFAM" id="SSF53098">
    <property type="entry name" value="Ribonuclease H-like"/>
    <property type="match status" value="1"/>
</dbReference>
<evidence type="ECO:0000313" key="10">
    <source>
        <dbReference type="Proteomes" id="UP000585474"/>
    </source>
</evidence>
<keyword evidence="10" id="KW-1185">Reference proteome</keyword>
<evidence type="ECO:0000256" key="4">
    <source>
        <dbReference type="ARBA" id="ARBA00022833"/>
    </source>
</evidence>
<evidence type="ECO:0000256" key="6">
    <source>
        <dbReference type="ARBA" id="ARBA00023242"/>
    </source>
</evidence>
<name>A0A7J0FZ57_9ERIC</name>
<keyword evidence="2" id="KW-0479">Metal-binding</keyword>
<reference evidence="9 10" key="1">
    <citation type="submission" date="2019-07" db="EMBL/GenBank/DDBJ databases">
        <title>De Novo Assembly of kiwifruit Actinidia rufa.</title>
        <authorList>
            <person name="Sugita-Konishi S."/>
            <person name="Sato K."/>
            <person name="Mori E."/>
            <person name="Abe Y."/>
            <person name="Kisaki G."/>
            <person name="Hamano K."/>
            <person name="Suezawa K."/>
            <person name="Otani M."/>
            <person name="Fukuda T."/>
            <person name="Manabe T."/>
            <person name="Gomi K."/>
            <person name="Tabuchi M."/>
            <person name="Akimitsu K."/>
            <person name="Kataoka I."/>
        </authorList>
    </citation>
    <scope>NUCLEOTIDE SEQUENCE [LARGE SCALE GENOMIC DNA]</scope>
    <source>
        <strain evidence="10">cv. Fuchu</strain>
    </source>
</reference>
<evidence type="ECO:0000259" key="7">
    <source>
        <dbReference type="Pfam" id="PF05699"/>
    </source>
</evidence>
<evidence type="ECO:0000256" key="2">
    <source>
        <dbReference type="ARBA" id="ARBA00022723"/>
    </source>
</evidence>
<dbReference type="PANTHER" id="PTHR46481:SF10">
    <property type="entry name" value="ZINC FINGER BED DOMAIN-CONTAINING PROTEIN 39"/>
    <property type="match status" value="1"/>
</dbReference>
<evidence type="ECO:0000256" key="5">
    <source>
        <dbReference type="ARBA" id="ARBA00023125"/>
    </source>
</evidence>
<dbReference type="InterPro" id="IPR025525">
    <property type="entry name" value="hAT-like_transposase_RNase-H"/>
</dbReference>
<proteinExistence type="predicted"/>
<dbReference type="InterPro" id="IPR008906">
    <property type="entry name" value="HATC_C_dom"/>
</dbReference>
<protein>
    <recommendedName>
        <fullName evidence="11">Zinc finger BED domain-containing protein RICESLEEPER 2-like</fullName>
    </recommendedName>
</protein>